<evidence type="ECO:0000313" key="8">
    <source>
        <dbReference type="Proteomes" id="UP000295717"/>
    </source>
</evidence>
<comment type="caution">
    <text evidence="7">The sequence shown here is derived from an EMBL/GenBank/DDBJ whole genome shotgun (WGS) entry which is preliminary data.</text>
</comment>
<gene>
    <name evidence="6" type="primary">nifW</name>
    <name evidence="7" type="ORF">EDC35_10641</name>
</gene>
<evidence type="ECO:0000256" key="6">
    <source>
        <dbReference type="HAMAP-Rule" id="MF_00529"/>
    </source>
</evidence>
<reference evidence="7 8" key="1">
    <citation type="submission" date="2019-03" db="EMBL/GenBank/DDBJ databases">
        <title>Genomic Encyclopedia of Type Strains, Phase IV (KMG-IV): sequencing the most valuable type-strain genomes for metagenomic binning, comparative biology and taxonomic classification.</title>
        <authorList>
            <person name="Goeker M."/>
        </authorList>
    </citation>
    <scope>NUCLEOTIDE SEQUENCE [LARGE SCALE GENOMIC DNA]</scope>
    <source>
        <strain evidence="7 8">DSM 13587</strain>
    </source>
</reference>
<sequence>MTDDEFELDLSELSSAEDFLDYFGIAFVPSVVQVNRLHILQRFHDYLEQVDEMPDSTQARWALYADRLKTAYQDFLTSDAATEKVFRVFRMHEPRTVAVPLSDLMEQVSHAPRL</sequence>
<dbReference type="PIRSF" id="PIRSF005790">
    <property type="entry name" value="NifW"/>
    <property type="match status" value="1"/>
</dbReference>
<accession>A0A4R3MX50</accession>
<comment type="function">
    <text evidence="1 6">May protect the nitrogenase Fe-Mo protein from oxidative damage.</text>
</comment>
<protein>
    <recommendedName>
        <fullName evidence="4 6">Nitrogenase-stabilizing/protective protein NifW</fullName>
    </recommendedName>
</protein>
<dbReference type="EMBL" id="SMAO01000006">
    <property type="protein sequence ID" value="TCT20116.1"/>
    <property type="molecule type" value="Genomic_DNA"/>
</dbReference>
<dbReference type="HAMAP" id="MF_00529">
    <property type="entry name" value="NifW"/>
    <property type="match status" value="1"/>
</dbReference>
<comment type="similarity">
    <text evidence="2 6">Belongs to the NifW family.</text>
</comment>
<dbReference type="Proteomes" id="UP000295717">
    <property type="component" value="Unassembled WGS sequence"/>
</dbReference>
<evidence type="ECO:0000256" key="1">
    <source>
        <dbReference type="ARBA" id="ARBA00002247"/>
    </source>
</evidence>
<keyword evidence="5 6" id="KW-0535">Nitrogen fixation</keyword>
<evidence type="ECO:0000313" key="7">
    <source>
        <dbReference type="EMBL" id="TCT20116.1"/>
    </source>
</evidence>
<evidence type="ECO:0000256" key="3">
    <source>
        <dbReference type="ARBA" id="ARBA00011284"/>
    </source>
</evidence>
<dbReference type="AlphaFoldDB" id="A0A4R3MX50"/>
<proteinExistence type="inferred from homology"/>
<evidence type="ECO:0000256" key="4">
    <source>
        <dbReference type="ARBA" id="ARBA00016274"/>
    </source>
</evidence>
<dbReference type="OrthoDB" id="9811868at2"/>
<comment type="subunit">
    <text evidence="3 6">Homotrimer; associates with NifD.</text>
</comment>
<dbReference type="InterPro" id="IPR004893">
    <property type="entry name" value="NifW"/>
</dbReference>
<organism evidence="7 8">
    <name type="scientific">Thiobaca trueperi</name>
    <dbReference type="NCBI Taxonomy" id="127458"/>
    <lineage>
        <taxon>Bacteria</taxon>
        <taxon>Pseudomonadati</taxon>
        <taxon>Pseudomonadota</taxon>
        <taxon>Gammaproteobacteria</taxon>
        <taxon>Chromatiales</taxon>
        <taxon>Chromatiaceae</taxon>
        <taxon>Thiobaca</taxon>
    </lineage>
</organism>
<dbReference type="Pfam" id="PF03206">
    <property type="entry name" value="NifW"/>
    <property type="match status" value="1"/>
</dbReference>
<evidence type="ECO:0000256" key="5">
    <source>
        <dbReference type="ARBA" id="ARBA00023231"/>
    </source>
</evidence>
<keyword evidence="8" id="KW-1185">Reference proteome</keyword>
<name>A0A4R3MX50_9GAMM</name>
<dbReference type="GO" id="GO:0009399">
    <property type="term" value="P:nitrogen fixation"/>
    <property type="evidence" value="ECO:0007669"/>
    <property type="project" value="UniProtKB-UniRule"/>
</dbReference>
<evidence type="ECO:0000256" key="2">
    <source>
        <dbReference type="ARBA" id="ARBA00008351"/>
    </source>
</evidence>
<dbReference type="RefSeq" id="WP_132977525.1">
    <property type="nucleotide sequence ID" value="NZ_SMAO01000006.1"/>
</dbReference>